<dbReference type="InterPro" id="IPR052979">
    <property type="entry name" value="Adenylate-forming_domain"/>
</dbReference>
<dbReference type="EMBL" id="SGPM01000076">
    <property type="protein sequence ID" value="THH30562.1"/>
    <property type="molecule type" value="Genomic_DNA"/>
</dbReference>
<dbReference type="PANTHER" id="PTHR33927:SF5">
    <property type="entry name" value="ENZYME, PUTATIVE (AFU_ORTHOLOGUE AFUA_8G01222)-RELATED"/>
    <property type="match status" value="1"/>
</dbReference>
<keyword evidence="3" id="KW-1185">Reference proteome</keyword>
<evidence type="ECO:0008006" key="4">
    <source>
        <dbReference type="Google" id="ProtNLM"/>
    </source>
</evidence>
<proteinExistence type="predicted"/>
<keyword evidence="1" id="KW-1133">Transmembrane helix</keyword>
<gene>
    <name evidence="2" type="ORF">EUX98_g3625</name>
</gene>
<dbReference type="SUPFAM" id="SSF56801">
    <property type="entry name" value="Acetyl-CoA synthetase-like"/>
    <property type="match status" value="1"/>
</dbReference>
<feature type="transmembrane region" description="Helical" evidence="1">
    <location>
        <begin position="401"/>
        <end position="418"/>
    </location>
</feature>
<dbReference type="InterPro" id="IPR045851">
    <property type="entry name" value="AMP-bd_C_sf"/>
</dbReference>
<organism evidence="2 3">
    <name type="scientific">Antrodiella citrinella</name>
    <dbReference type="NCBI Taxonomy" id="2447956"/>
    <lineage>
        <taxon>Eukaryota</taxon>
        <taxon>Fungi</taxon>
        <taxon>Dikarya</taxon>
        <taxon>Basidiomycota</taxon>
        <taxon>Agaricomycotina</taxon>
        <taxon>Agaricomycetes</taxon>
        <taxon>Polyporales</taxon>
        <taxon>Steccherinaceae</taxon>
        <taxon>Antrodiella</taxon>
    </lineage>
</organism>
<dbReference type="Proteomes" id="UP000308730">
    <property type="component" value="Unassembled WGS sequence"/>
</dbReference>
<feature type="transmembrane region" description="Helical" evidence="1">
    <location>
        <begin position="290"/>
        <end position="314"/>
    </location>
</feature>
<evidence type="ECO:0000256" key="1">
    <source>
        <dbReference type="SAM" id="Phobius"/>
    </source>
</evidence>
<comment type="caution">
    <text evidence="2">The sequence shown here is derived from an EMBL/GenBank/DDBJ whole genome shotgun (WGS) entry which is preliminary data.</text>
</comment>
<keyword evidence="1" id="KW-0812">Transmembrane</keyword>
<dbReference type="PANTHER" id="PTHR33927">
    <property type="entry name" value="TRANSMEMBRANE PROTEIN"/>
    <property type="match status" value="1"/>
</dbReference>
<dbReference type="Gene3D" id="3.30.300.30">
    <property type="match status" value="1"/>
</dbReference>
<evidence type="ECO:0000313" key="3">
    <source>
        <dbReference type="Proteomes" id="UP000308730"/>
    </source>
</evidence>
<accession>A0A4S4MW38</accession>
<evidence type="ECO:0000313" key="2">
    <source>
        <dbReference type="EMBL" id="THH30562.1"/>
    </source>
</evidence>
<name>A0A4S4MW38_9APHY</name>
<feature type="transmembrane region" description="Helical" evidence="1">
    <location>
        <begin position="266"/>
        <end position="283"/>
    </location>
</feature>
<feature type="transmembrane region" description="Helical" evidence="1">
    <location>
        <begin position="239"/>
        <end position="260"/>
    </location>
</feature>
<sequence length="624" mass="69004">MQHIDSDVQINLPPSDTLHNGFRVDLSGVAAAIETCQSVKAAVALVVDAELWAFVTPEDVSEDEVIIAVQKVQPSHAVPTRFKALEEFPITNDRIDKYALLHMALNELRTIPVTVVTAAQETVDAKTEEQPGPHLQSEFYRQALYEGIASTEVVPALAAPPGVYHRGVISNSDKIDIDITKDVQHIPSFSSSSSSSTSESEEGSITKAEPVWLGYEDDVLPEKTQGRLVRNLRHQIFSLYRRLFGVIFIVNMAVLISLFMKGRTTAQELGLIVVANLFCSILMRQDYVINAFFTVFCAVPSSGLVWLCAFAGQATREVIQHGPTSVPTLAVTYVILLLLVGIVVFAYPKARTTHHDSFEKTHRFLGWSATALVWCQVILLVNDYRLTGQTLGHALIHAPPFWMVVILTCSIMLPWLRLRKVPVRAEVLSNHAVRFYFDYVTTQPGQFTRVSDSPLLEWHSFAAIAEPGKKGYSAVVSRAGDWTSRQIAEPPTHIWVRGVPVYGVLRVATLFRRVLLVGTGSGIGPLTPVILAGRVPIRLLWTAPNVRQTFGDKLVDSILDASPGAVIYDTRVHGKPDMVKLTYRVAREFNAEAIVIISNEKLTQKVVYGMMSRGIPTFGAIWDS</sequence>
<reference evidence="2 3" key="1">
    <citation type="submission" date="2019-02" db="EMBL/GenBank/DDBJ databases">
        <title>Genome sequencing of the rare red list fungi Antrodiella citrinella (Flaviporus citrinellus).</title>
        <authorList>
            <person name="Buettner E."/>
            <person name="Kellner H."/>
        </authorList>
    </citation>
    <scope>NUCLEOTIDE SEQUENCE [LARGE SCALE GENOMIC DNA]</scope>
    <source>
        <strain evidence="2 3">DSM 108506</strain>
    </source>
</reference>
<feature type="transmembrane region" description="Helical" evidence="1">
    <location>
        <begin position="326"/>
        <end position="348"/>
    </location>
</feature>
<dbReference type="OrthoDB" id="3142841at2759"/>
<dbReference type="AlphaFoldDB" id="A0A4S4MW38"/>
<feature type="transmembrane region" description="Helical" evidence="1">
    <location>
        <begin position="364"/>
        <end position="381"/>
    </location>
</feature>
<protein>
    <recommendedName>
        <fullName evidence="4">AMP-dependent synthetase/ligase domain-containing protein</fullName>
    </recommendedName>
</protein>
<keyword evidence="1" id="KW-0472">Membrane</keyword>